<organism evidence="1 2">
    <name type="scientific">Zarea fungicola</name>
    <dbReference type="NCBI Taxonomy" id="93591"/>
    <lineage>
        <taxon>Eukaryota</taxon>
        <taxon>Fungi</taxon>
        <taxon>Dikarya</taxon>
        <taxon>Ascomycota</taxon>
        <taxon>Pezizomycotina</taxon>
        <taxon>Sordariomycetes</taxon>
        <taxon>Hypocreomycetidae</taxon>
        <taxon>Hypocreales</taxon>
        <taxon>Cordycipitaceae</taxon>
        <taxon>Zarea</taxon>
    </lineage>
</organism>
<keyword evidence="2" id="KW-1185">Reference proteome</keyword>
<sequence>MCEKEISGNGWTSTPADAGAIFKGKSFINEPEALLIGDIPFPFEDATVAKTLEYAKEKLHPETFNHSMRVYHYGMAITKQQFPDIFADLNPVTWALTCLLHDLGTAEENLTATNMSFDIYGGIKALSVLKDFGATADQAEAAAEAIIRHEDMGVDGTITFIGQLIQLATTYDNTGFHPHVPDFGKLLHSSTRSQINEAYPRLKWCSFFSSTIRKEESIKPWCHSTHLVNFDKEIEANTLMRQWE</sequence>
<comment type="caution">
    <text evidence="1">The sequence shown here is derived from an EMBL/GenBank/DDBJ whole genome shotgun (WGS) entry which is preliminary data.</text>
</comment>
<reference evidence="1" key="1">
    <citation type="submission" date="2022-08" db="EMBL/GenBank/DDBJ databases">
        <title>Genome Sequence of Lecanicillium fungicola.</title>
        <authorList>
            <person name="Buettner E."/>
        </authorList>
    </citation>
    <scope>NUCLEOTIDE SEQUENCE</scope>
    <source>
        <strain evidence="1">Babe33</strain>
    </source>
</reference>
<dbReference type="Proteomes" id="UP001143910">
    <property type="component" value="Unassembled WGS sequence"/>
</dbReference>
<accession>A0ACC1NXK0</accession>
<dbReference type="EMBL" id="JANJQO010000041">
    <property type="protein sequence ID" value="KAJ2983154.1"/>
    <property type="molecule type" value="Genomic_DNA"/>
</dbReference>
<gene>
    <name evidence="1" type="ORF">NQ176_g898</name>
</gene>
<evidence type="ECO:0000313" key="2">
    <source>
        <dbReference type="Proteomes" id="UP001143910"/>
    </source>
</evidence>
<protein>
    <submittedName>
        <fullName evidence="1">Uncharacterized protein</fullName>
    </submittedName>
</protein>
<name>A0ACC1NXK0_9HYPO</name>
<evidence type="ECO:0000313" key="1">
    <source>
        <dbReference type="EMBL" id="KAJ2983154.1"/>
    </source>
</evidence>
<proteinExistence type="predicted"/>